<evidence type="ECO:0000313" key="3">
    <source>
        <dbReference type="Proteomes" id="UP000188268"/>
    </source>
</evidence>
<keyword evidence="3" id="KW-1185">Reference proteome</keyword>
<gene>
    <name evidence="2" type="ORF">CCACVL1_23714</name>
</gene>
<proteinExistence type="predicted"/>
<reference evidence="2 3" key="1">
    <citation type="submission" date="2013-09" db="EMBL/GenBank/DDBJ databases">
        <title>Corchorus capsularis genome sequencing.</title>
        <authorList>
            <person name="Alam M."/>
            <person name="Haque M.S."/>
            <person name="Islam M.S."/>
            <person name="Emdad E.M."/>
            <person name="Islam M.M."/>
            <person name="Ahmed B."/>
            <person name="Halim A."/>
            <person name="Hossen Q.M.M."/>
            <person name="Hossain M.Z."/>
            <person name="Ahmed R."/>
            <person name="Khan M.M."/>
            <person name="Islam R."/>
            <person name="Rashid M.M."/>
            <person name="Khan S.A."/>
            <person name="Rahman M.S."/>
            <person name="Alam M."/>
        </authorList>
    </citation>
    <scope>NUCLEOTIDE SEQUENCE [LARGE SCALE GENOMIC DNA]</scope>
    <source>
        <strain evidence="3">cv. CVL-1</strain>
        <tissue evidence="2">Whole seedling</tissue>
    </source>
</reference>
<dbReference type="Proteomes" id="UP000188268">
    <property type="component" value="Unassembled WGS sequence"/>
</dbReference>
<dbReference type="AlphaFoldDB" id="A0A1R3GSU8"/>
<evidence type="ECO:0000313" key="2">
    <source>
        <dbReference type="EMBL" id="OMO61173.1"/>
    </source>
</evidence>
<protein>
    <submittedName>
        <fullName evidence="2">Uncharacterized protein</fullName>
    </submittedName>
</protein>
<keyword evidence="1" id="KW-0175">Coiled coil</keyword>
<comment type="caution">
    <text evidence="2">The sequence shown here is derived from an EMBL/GenBank/DDBJ whole genome shotgun (WGS) entry which is preliminary data.</text>
</comment>
<organism evidence="2 3">
    <name type="scientific">Corchorus capsularis</name>
    <name type="common">Jute</name>
    <dbReference type="NCBI Taxonomy" id="210143"/>
    <lineage>
        <taxon>Eukaryota</taxon>
        <taxon>Viridiplantae</taxon>
        <taxon>Streptophyta</taxon>
        <taxon>Embryophyta</taxon>
        <taxon>Tracheophyta</taxon>
        <taxon>Spermatophyta</taxon>
        <taxon>Magnoliopsida</taxon>
        <taxon>eudicotyledons</taxon>
        <taxon>Gunneridae</taxon>
        <taxon>Pentapetalae</taxon>
        <taxon>rosids</taxon>
        <taxon>malvids</taxon>
        <taxon>Malvales</taxon>
        <taxon>Malvaceae</taxon>
        <taxon>Grewioideae</taxon>
        <taxon>Apeibeae</taxon>
        <taxon>Corchorus</taxon>
    </lineage>
</organism>
<dbReference type="Gramene" id="OMO61173">
    <property type="protein sequence ID" value="OMO61173"/>
    <property type="gene ID" value="CCACVL1_23714"/>
</dbReference>
<evidence type="ECO:0000256" key="1">
    <source>
        <dbReference type="SAM" id="Coils"/>
    </source>
</evidence>
<accession>A0A1R3GSU8</accession>
<feature type="coiled-coil region" evidence="1">
    <location>
        <begin position="27"/>
        <end position="61"/>
    </location>
</feature>
<sequence length="113" mass="13015">MEEKINSKKEIKRTENAMICSEFVSRKGQMQARMKKLRMKIKEDKRKEERLEEEVAAKRENSCSATGVDATETERSMCLKPRSVVTTKCRRGSRRIIFAVTGAPPVERMSCTE</sequence>
<dbReference type="EMBL" id="AWWV01013552">
    <property type="protein sequence ID" value="OMO61173.1"/>
    <property type="molecule type" value="Genomic_DNA"/>
</dbReference>
<name>A0A1R3GSU8_COCAP</name>